<evidence type="ECO:0000256" key="5">
    <source>
        <dbReference type="ARBA" id="ARBA00019422"/>
    </source>
</evidence>
<sequence>MATGFTINSSTSNDINPSEYNDSHRLFLQSMLSHRILTEGEAQNLYFKICDLINCEHVEFNEFISVINHEISEISLSLRITRDETNGSSFIGLVNTKEDELAQIATKYTPNEITYFRQMIETIVMADDDKYAIGSMVAIRLGQTMKPPLTQKETQTLIDRLNDDQWICPTPDGSSYCIDTRGIMELQGYLNEQYGDVIKHCKMCHDIVTMGERCELQNCEVRFHRHCADGQFSGRTIVCPECETGWSRTNIFGLGLPL</sequence>
<evidence type="ECO:0000259" key="16">
    <source>
        <dbReference type="Pfam" id="PF08746"/>
    </source>
</evidence>
<dbReference type="Proteomes" id="UP001209540">
    <property type="component" value="Unassembled WGS sequence"/>
</dbReference>
<organism evidence="17 18">
    <name type="scientific">Phascolomyces articulosus</name>
    <dbReference type="NCBI Taxonomy" id="60185"/>
    <lineage>
        <taxon>Eukaryota</taxon>
        <taxon>Fungi</taxon>
        <taxon>Fungi incertae sedis</taxon>
        <taxon>Mucoromycota</taxon>
        <taxon>Mucoromycotina</taxon>
        <taxon>Mucoromycetes</taxon>
        <taxon>Mucorales</taxon>
        <taxon>Lichtheimiaceae</taxon>
        <taxon>Phascolomyces</taxon>
    </lineage>
</organism>
<keyword evidence="8 15" id="KW-0227">DNA damage</keyword>
<comment type="caution">
    <text evidence="17">The sequence shown here is derived from an EMBL/GenBank/DDBJ whole genome shotgun (WGS) entry which is preliminary data.</text>
</comment>
<dbReference type="GO" id="GO:0005634">
    <property type="term" value="C:nucleus"/>
    <property type="evidence" value="ECO:0007669"/>
    <property type="project" value="UniProtKB-SubCell"/>
</dbReference>
<evidence type="ECO:0000256" key="6">
    <source>
        <dbReference type="ARBA" id="ARBA00022679"/>
    </source>
</evidence>
<evidence type="ECO:0000256" key="10">
    <source>
        <dbReference type="ARBA" id="ARBA00022786"/>
    </source>
</evidence>
<evidence type="ECO:0000256" key="11">
    <source>
        <dbReference type="ARBA" id="ARBA00022833"/>
    </source>
</evidence>
<reference evidence="17" key="2">
    <citation type="submission" date="2023-02" db="EMBL/GenBank/DDBJ databases">
        <authorList>
            <consortium name="DOE Joint Genome Institute"/>
            <person name="Mondo S.J."/>
            <person name="Chang Y."/>
            <person name="Wang Y."/>
            <person name="Ahrendt S."/>
            <person name="Andreopoulos W."/>
            <person name="Barry K."/>
            <person name="Beard J."/>
            <person name="Benny G.L."/>
            <person name="Blankenship S."/>
            <person name="Bonito G."/>
            <person name="Cuomo C."/>
            <person name="Desiro A."/>
            <person name="Gervers K.A."/>
            <person name="Hundley H."/>
            <person name="Kuo A."/>
            <person name="LaButti K."/>
            <person name="Lang B.F."/>
            <person name="Lipzen A."/>
            <person name="O'Donnell K."/>
            <person name="Pangilinan J."/>
            <person name="Reynolds N."/>
            <person name="Sandor L."/>
            <person name="Smith M.W."/>
            <person name="Tsang A."/>
            <person name="Grigoriev I.V."/>
            <person name="Stajich J.E."/>
            <person name="Spatafora J.W."/>
        </authorList>
    </citation>
    <scope>NUCLEOTIDE SEQUENCE</scope>
    <source>
        <strain evidence="17">RSA 2281</strain>
    </source>
</reference>
<proteinExistence type="inferred from homology"/>
<keyword evidence="7 15" id="KW-0479">Metal-binding</keyword>
<comment type="catalytic activity">
    <reaction evidence="1 15">
        <text>S-ubiquitinyl-[E2 ubiquitin-conjugating enzyme]-L-cysteine + [acceptor protein]-L-lysine = [E2 ubiquitin-conjugating enzyme]-L-cysteine + N(6)-ubiquitinyl-[acceptor protein]-L-lysine.</text>
        <dbReference type="EC" id="2.3.2.27"/>
    </reaction>
</comment>
<evidence type="ECO:0000256" key="7">
    <source>
        <dbReference type="ARBA" id="ARBA00022723"/>
    </source>
</evidence>
<evidence type="ECO:0000256" key="8">
    <source>
        <dbReference type="ARBA" id="ARBA00022763"/>
    </source>
</evidence>
<protein>
    <recommendedName>
        <fullName evidence="5 15">Non-structural maintenance of chromosomes element 1 homolog</fullName>
        <ecNumber evidence="4 15">2.3.2.27</ecNumber>
    </recommendedName>
</protein>
<dbReference type="InterPro" id="IPR013083">
    <property type="entry name" value="Znf_RING/FYVE/PHD"/>
</dbReference>
<keyword evidence="12 15" id="KW-0233">DNA recombination</keyword>
<evidence type="ECO:0000256" key="1">
    <source>
        <dbReference type="ARBA" id="ARBA00000900"/>
    </source>
</evidence>
<evidence type="ECO:0000256" key="2">
    <source>
        <dbReference type="ARBA" id="ARBA00004123"/>
    </source>
</evidence>
<keyword evidence="11 15" id="KW-0862">Zinc</keyword>
<dbReference type="PANTHER" id="PTHR20973:SF0">
    <property type="entry name" value="NON-STRUCTURAL MAINTENANCE OF CHROMOSOMES ELEMENT 1 HOMOLOG"/>
    <property type="match status" value="1"/>
</dbReference>
<keyword evidence="10 15" id="KW-0833">Ubl conjugation pathway</keyword>
<gene>
    <name evidence="17" type="ORF">BDA99DRAFT_565966</name>
</gene>
<dbReference type="PANTHER" id="PTHR20973">
    <property type="entry name" value="NON-SMC ELEMENT 1-RELATED"/>
    <property type="match status" value="1"/>
</dbReference>
<evidence type="ECO:0000256" key="4">
    <source>
        <dbReference type="ARBA" id="ARBA00012483"/>
    </source>
</evidence>
<comment type="similarity">
    <text evidence="3 15">Belongs to the NSE1 family.</text>
</comment>
<dbReference type="CDD" id="cd16493">
    <property type="entry name" value="RING-CH-C4HC3_NSE1"/>
    <property type="match status" value="1"/>
</dbReference>
<evidence type="ECO:0000256" key="15">
    <source>
        <dbReference type="RuleBase" id="RU368018"/>
    </source>
</evidence>
<dbReference type="InterPro" id="IPR036388">
    <property type="entry name" value="WH-like_DNA-bd_sf"/>
</dbReference>
<dbReference type="GO" id="GO:0030915">
    <property type="term" value="C:Smc5-Smc6 complex"/>
    <property type="evidence" value="ECO:0007669"/>
    <property type="project" value="UniProtKB-UniRule"/>
</dbReference>
<keyword evidence="13 15" id="KW-0234">DNA repair</keyword>
<comment type="subcellular location">
    <subcellularLocation>
        <location evidence="2 15">Nucleus</location>
    </subcellularLocation>
</comment>
<keyword evidence="6 15" id="KW-0808">Transferase</keyword>
<dbReference type="Pfam" id="PF08746">
    <property type="entry name" value="zf-RING-like"/>
    <property type="match status" value="1"/>
</dbReference>
<keyword evidence="14 15" id="KW-0539">Nucleus</keyword>
<comment type="function">
    <text evidence="15">Acts in a DNA repair pathway for removal of UV-induced DNA damage that is distinct from classical nucleotide excision repair and in repair of ionizing radiation damage. Functions in homologous recombination repair of DNA double strand breaks and in recovery of stalled replication forks.</text>
</comment>
<name>A0AAD5JMT8_9FUNG</name>
<dbReference type="Pfam" id="PF07574">
    <property type="entry name" value="SMC_Nse1"/>
    <property type="match status" value="1"/>
</dbReference>
<dbReference type="InterPro" id="IPR014857">
    <property type="entry name" value="Nse1_RING_C4HC3-type"/>
</dbReference>
<feature type="domain" description="Non-structural maintenance of chromosomes element 1 RING C4HC3-type" evidence="16">
    <location>
        <begin position="201"/>
        <end position="242"/>
    </location>
</feature>
<evidence type="ECO:0000256" key="14">
    <source>
        <dbReference type="ARBA" id="ARBA00023242"/>
    </source>
</evidence>
<dbReference type="Gene3D" id="3.90.1150.220">
    <property type="match status" value="1"/>
</dbReference>
<reference evidence="17" key="1">
    <citation type="journal article" date="2022" name="IScience">
        <title>Evolution of zygomycete secretomes and the origins of terrestrial fungal ecologies.</title>
        <authorList>
            <person name="Chang Y."/>
            <person name="Wang Y."/>
            <person name="Mondo S."/>
            <person name="Ahrendt S."/>
            <person name="Andreopoulos W."/>
            <person name="Barry K."/>
            <person name="Beard J."/>
            <person name="Benny G.L."/>
            <person name="Blankenship S."/>
            <person name="Bonito G."/>
            <person name="Cuomo C."/>
            <person name="Desiro A."/>
            <person name="Gervers K.A."/>
            <person name="Hundley H."/>
            <person name="Kuo A."/>
            <person name="LaButti K."/>
            <person name="Lang B.F."/>
            <person name="Lipzen A."/>
            <person name="O'Donnell K."/>
            <person name="Pangilinan J."/>
            <person name="Reynolds N."/>
            <person name="Sandor L."/>
            <person name="Smith M.E."/>
            <person name="Tsang A."/>
            <person name="Grigoriev I.V."/>
            <person name="Stajich J.E."/>
            <person name="Spatafora J.W."/>
        </authorList>
    </citation>
    <scope>NUCLEOTIDE SEQUENCE</scope>
    <source>
        <strain evidence="17">RSA 2281</strain>
    </source>
</reference>
<evidence type="ECO:0000256" key="12">
    <source>
        <dbReference type="ARBA" id="ARBA00023172"/>
    </source>
</evidence>
<keyword evidence="18" id="KW-1185">Reference proteome</keyword>
<evidence type="ECO:0000256" key="9">
    <source>
        <dbReference type="ARBA" id="ARBA00022771"/>
    </source>
</evidence>
<evidence type="ECO:0000313" key="18">
    <source>
        <dbReference type="Proteomes" id="UP001209540"/>
    </source>
</evidence>
<dbReference type="EC" id="2.3.2.27" evidence="4 15"/>
<dbReference type="AlphaFoldDB" id="A0AAD5JMT8"/>
<accession>A0AAD5JMT8</accession>
<evidence type="ECO:0000256" key="3">
    <source>
        <dbReference type="ARBA" id="ARBA00010258"/>
    </source>
</evidence>
<dbReference type="InterPro" id="IPR011513">
    <property type="entry name" value="Nse1"/>
</dbReference>
<dbReference type="GO" id="GO:0061630">
    <property type="term" value="F:ubiquitin protein ligase activity"/>
    <property type="evidence" value="ECO:0007669"/>
    <property type="project" value="UniProtKB-EC"/>
</dbReference>
<evidence type="ECO:0000313" key="17">
    <source>
        <dbReference type="EMBL" id="KAI9245233.1"/>
    </source>
</evidence>
<dbReference type="Gene3D" id="1.10.10.10">
    <property type="entry name" value="Winged helix-like DNA-binding domain superfamily/Winged helix DNA-binding domain"/>
    <property type="match status" value="1"/>
</dbReference>
<dbReference type="GO" id="GO:0000724">
    <property type="term" value="P:double-strand break repair via homologous recombination"/>
    <property type="evidence" value="ECO:0007669"/>
    <property type="project" value="TreeGrafter"/>
</dbReference>
<dbReference type="SUPFAM" id="SSF57850">
    <property type="entry name" value="RING/U-box"/>
    <property type="match status" value="1"/>
</dbReference>
<keyword evidence="9 15" id="KW-0863">Zinc-finger</keyword>
<comment type="subunit">
    <text evidence="15">Component of the Smc5-Smc6 complex.</text>
</comment>
<evidence type="ECO:0000256" key="13">
    <source>
        <dbReference type="ARBA" id="ARBA00023204"/>
    </source>
</evidence>
<dbReference type="EMBL" id="JAIXMP010000053">
    <property type="protein sequence ID" value="KAI9245233.1"/>
    <property type="molecule type" value="Genomic_DNA"/>
</dbReference>
<dbReference type="GO" id="GO:0008270">
    <property type="term" value="F:zinc ion binding"/>
    <property type="evidence" value="ECO:0007669"/>
    <property type="project" value="UniProtKB-KW"/>
</dbReference>
<dbReference type="Gene3D" id="3.30.40.10">
    <property type="entry name" value="Zinc/RING finger domain, C3HC4 (zinc finger)"/>
    <property type="match status" value="1"/>
</dbReference>